<proteinExistence type="predicted"/>
<evidence type="ECO:0000313" key="3">
    <source>
        <dbReference type="Proteomes" id="UP001172721"/>
    </source>
</evidence>
<evidence type="ECO:0000256" key="1">
    <source>
        <dbReference type="SAM" id="MobiDB-lite"/>
    </source>
</evidence>
<accession>A0ABT8HY04</accession>
<dbReference type="Proteomes" id="UP001172721">
    <property type="component" value="Unassembled WGS sequence"/>
</dbReference>
<dbReference type="InterPro" id="IPR019626">
    <property type="entry name" value="Stress-induced_KGG_rpt"/>
</dbReference>
<dbReference type="Pfam" id="PF10685">
    <property type="entry name" value="KGG"/>
    <property type="match status" value="1"/>
</dbReference>
<dbReference type="RefSeq" id="WP_301166685.1">
    <property type="nucleotide sequence ID" value="NZ_JAUHTR010000007.1"/>
</dbReference>
<comment type="caution">
    <text evidence="2">The sequence shown here is derived from an EMBL/GenBank/DDBJ whole genome shotgun (WGS) entry which is preliminary data.</text>
</comment>
<feature type="compositionally biased region" description="Basic and acidic residues" evidence="1">
    <location>
        <begin position="46"/>
        <end position="65"/>
    </location>
</feature>
<dbReference type="EMBL" id="JAUHTR010000007">
    <property type="protein sequence ID" value="MDN4525656.1"/>
    <property type="molecule type" value="Genomic_DNA"/>
</dbReference>
<sequence length="65" mass="7204">MAKNNEHNMSREEAGKKGGEATSRSHNKEFYQEIGEKGGQAASKAPNRDFYEETGKKDGATRNTQ</sequence>
<feature type="compositionally biased region" description="Basic and acidic residues" evidence="1">
    <location>
        <begin position="26"/>
        <end position="36"/>
    </location>
</feature>
<reference evidence="2" key="1">
    <citation type="submission" date="2023-07" db="EMBL/GenBank/DDBJ databases">
        <title>Fictibacillus sp. isolated from freshwater pond.</title>
        <authorList>
            <person name="Kirdat K."/>
            <person name="Bhat A."/>
            <person name="Mourya A."/>
            <person name="Yadav A."/>
        </authorList>
    </citation>
    <scope>NUCLEOTIDE SEQUENCE</scope>
    <source>
        <strain evidence="2">NE201</strain>
    </source>
</reference>
<organism evidence="2 3">
    <name type="scientific">Fictibacillus fluitans</name>
    <dbReference type="NCBI Taxonomy" id="3058422"/>
    <lineage>
        <taxon>Bacteria</taxon>
        <taxon>Bacillati</taxon>
        <taxon>Bacillota</taxon>
        <taxon>Bacilli</taxon>
        <taxon>Bacillales</taxon>
        <taxon>Fictibacillaceae</taxon>
        <taxon>Fictibacillus</taxon>
    </lineage>
</organism>
<feature type="compositionally biased region" description="Basic and acidic residues" evidence="1">
    <location>
        <begin position="1"/>
        <end position="19"/>
    </location>
</feature>
<feature type="region of interest" description="Disordered" evidence="1">
    <location>
        <begin position="1"/>
        <end position="65"/>
    </location>
</feature>
<protein>
    <submittedName>
        <fullName evidence="2">KGG domain-containing protein</fullName>
    </submittedName>
</protein>
<keyword evidence="3" id="KW-1185">Reference proteome</keyword>
<name>A0ABT8HY04_9BACL</name>
<evidence type="ECO:0000313" key="2">
    <source>
        <dbReference type="EMBL" id="MDN4525656.1"/>
    </source>
</evidence>
<gene>
    <name evidence="2" type="ORF">QYB97_14320</name>
</gene>